<evidence type="ECO:0000256" key="10">
    <source>
        <dbReference type="ARBA" id="ARBA00022723"/>
    </source>
</evidence>
<evidence type="ECO:0000256" key="2">
    <source>
        <dbReference type="ARBA" id="ARBA00001946"/>
    </source>
</evidence>
<dbReference type="InterPro" id="IPR011005">
    <property type="entry name" value="Dihydropteroate_synth-like_sf"/>
</dbReference>
<evidence type="ECO:0000259" key="20">
    <source>
        <dbReference type="PROSITE" id="PS50972"/>
    </source>
</evidence>
<reference evidence="21 22" key="1">
    <citation type="journal article" date="2019" name="Int. J. Syst. Evol. Microbiol.">
        <title>The Global Catalogue of Microorganisms (GCM) 10K type strain sequencing project: providing services to taxonomists for standard genome sequencing and annotation.</title>
        <authorList>
            <consortium name="The Broad Institute Genomics Platform"/>
            <consortium name="The Broad Institute Genome Sequencing Center for Infectious Disease"/>
            <person name="Wu L."/>
            <person name="Ma J."/>
        </authorList>
    </citation>
    <scope>NUCLEOTIDE SEQUENCE [LARGE SCALE GENOMIC DNA]</scope>
    <source>
        <strain evidence="21 22">CGMCC 1.12121</strain>
    </source>
</reference>
<dbReference type="SUPFAM" id="SSF53623">
    <property type="entry name" value="MurD-like peptide ligases, catalytic domain"/>
    <property type="match status" value="1"/>
</dbReference>
<keyword evidence="12" id="KW-0067">ATP-binding</keyword>
<evidence type="ECO:0000256" key="15">
    <source>
        <dbReference type="ARBA" id="ARBA00023268"/>
    </source>
</evidence>
<dbReference type="InterPro" id="IPR036565">
    <property type="entry name" value="Mur-like_cat_sf"/>
</dbReference>
<keyword evidence="11" id="KW-0547">Nucleotide-binding</keyword>
<dbReference type="GO" id="GO:0005524">
    <property type="term" value="F:ATP binding"/>
    <property type="evidence" value="ECO:0007669"/>
    <property type="project" value="UniProtKB-KW"/>
</dbReference>
<evidence type="ECO:0000256" key="19">
    <source>
        <dbReference type="ARBA" id="ARBA00068433"/>
    </source>
</evidence>
<dbReference type="InterPro" id="IPR013221">
    <property type="entry name" value="Mur_ligase_cen"/>
</dbReference>
<comment type="pathway">
    <text evidence="4">Cofactor biosynthesis; tetrahydrofolylpolyglutamate biosynthesis.</text>
</comment>
<evidence type="ECO:0000256" key="18">
    <source>
        <dbReference type="ARBA" id="ARBA00060901"/>
    </source>
</evidence>
<dbReference type="PROSITE" id="PS00792">
    <property type="entry name" value="DHPS_1"/>
    <property type="match status" value="1"/>
</dbReference>
<dbReference type="InterPro" id="IPR000489">
    <property type="entry name" value="Pterin-binding_dom"/>
</dbReference>
<evidence type="ECO:0000256" key="4">
    <source>
        <dbReference type="ARBA" id="ARBA00005150"/>
    </source>
</evidence>
<keyword evidence="13" id="KW-0460">Magnesium</keyword>
<keyword evidence="22" id="KW-1185">Reference proteome</keyword>
<evidence type="ECO:0000313" key="22">
    <source>
        <dbReference type="Proteomes" id="UP001597085"/>
    </source>
</evidence>
<dbReference type="GO" id="GO:0004326">
    <property type="term" value="F:tetrahydrofolylpolyglutamate synthase activity"/>
    <property type="evidence" value="ECO:0007669"/>
    <property type="project" value="UniProtKB-EC"/>
</dbReference>
<evidence type="ECO:0000256" key="9">
    <source>
        <dbReference type="ARBA" id="ARBA00022679"/>
    </source>
</evidence>
<dbReference type="PROSITE" id="PS50972">
    <property type="entry name" value="PTERIN_BINDING"/>
    <property type="match status" value="1"/>
</dbReference>
<dbReference type="Pfam" id="PF00809">
    <property type="entry name" value="Pterin_bind"/>
    <property type="match status" value="1"/>
</dbReference>
<dbReference type="InterPro" id="IPR004101">
    <property type="entry name" value="Mur_ligase_C"/>
</dbReference>
<comment type="catalytic activity">
    <reaction evidence="1">
        <text>(7,8-dihydropterin-6-yl)methyl diphosphate + 4-aminobenzoate = 7,8-dihydropteroate + diphosphate</text>
        <dbReference type="Rhea" id="RHEA:19949"/>
        <dbReference type="ChEBI" id="CHEBI:17836"/>
        <dbReference type="ChEBI" id="CHEBI:17839"/>
        <dbReference type="ChEBI" id="CHEBI:33019"/>
        <dbReference type="ChEBI" id="CHEBI:72950"/>
        <dbReference type="EC" id="2.5.1.15"/>
    </reaction>
</comment>
<evidence type="ECO:0000256" key="12">
    <source>
        <dbReference type="ARBA" id="ARBA00022840"/>
    </source>
</evidence>
<dbReference type="FunFam" id="3.40.1190.10:FF:000011">
    <property type="entry name" value="Folylpolyglutamate synthase/dihydrofolate synthase"/>
    <property type="match status" value="1"/>
</dbReference>
<dbReference type="AlphaFoldDB" id="A0ABD6CNS5"/>
<dbReference type="GO" id="GO:0046656">
    <property type="term" value="P:folic acid biosynthetic process"/>
    <property type="evidence" value="ECO:0007669"/>
    <property type="project" value="UniProtKB-KW"/>
</dbReference>
<keyword evidence="9 21" id="KW-0808">Transferase</keyword>
<dbReference type="GO" id="GO:0046872">
    <property type="term" value="F:metal ion binding"/>
    <property type="evidence" value="ECO:0007669"/>
    <property type="project" value="UniProtKB-KW"/>
</dbReference>
<evidence type="ECO:0000256" key="11">
    <source>
        <dbReference type="ARBA" id="ARBA00022741"/>
    </source>
</evidence>
<evidence type="ECO:0000256" key="7">
    <source>
        <dbReference type="ARBA" id="ARBA00013025"/>
    </source>
</evidence>
<dbReference type="Gene3D" id="3.90.190.20">
    <property type="entry name" value="Mur ligase, C-terminal domain"/>
    <property type="match status" value="1"/>
</dbReference>
<organism evidence="21 22">
    <name type="scientific">Halobellus rarus</name>
    <dbReference type="NCBI Taxonomy" id="1126237"/>
    <lineage>
        <taxon>Archaea</taxon>
        <taxon>Methanobacteriati</taxon>
        <taxon>Methanobacteriota</taxon>
        <taxon>Stenosarchaea group</taxon>
        <taxon>Halobacteria</taxon>
        <taxon>Halobacteriales</taxon>
        <taxon>Haloferacaceae</taxon>
        <taxon>Halobellus</taxon>
    </lineage>
</organism>
<sequence>MEYHVAADYLTSFQRRRPKLGIETTARMLSHFDDPQDDVECVQIAGSNGKGSTARMLDSVLRRAGLSVGLFTSPGLNDFREQVRVDGRKVPKSLISKYTDELTPCIDRLRDDDDEPTHFEVLTAVALRHFSEMDVDVAILEVGIGGRYDATSAVDPVASAVTSVSLEHTELLGETVEEIARDKAQVAPKAAPLVTGADGAALAAIREVTDVVSVGPERGDGADAPDVVAVETGMRSAVESEVSIAGPGWSLETNLPLLGSHQACNAGVAATLARQIADVDTDAIADGLRSVVWPGRFEILSTEPMVVLDGSHNPGAAATLSDLLARYDYEDLHLVFGAMADKAYGEMVESLPEVATAYATRPDLDRAEHPDALAETLSAYAGSVETVASVPEATERAIEAADPDDFVLVSGSLYTVAEARDRWTRRLAPTARTRGSHVASSFVGADFESDTDAAETDSAADAPRDGPVSAVDRRVFRTYLRPEQAERIDELLSDVGGDCRRSTAGSPEKLVATVIAGTTGQLRSLATALSNEGLGLRRVAAQLDGQLDPIDPSRESGLGPLAGEETAVMGILNVTPDSFHDGGEYEALDAAVERAEALVDSGADIIDVGGESTRPGADPVPAEEEIDRVVPVIEALSDLDVPISVDTWKASVADAALDAGADIVNDVSGLTDPEMPFVVADHDASLVLMHSLSIPVDPDSSPIYDDVVEDVIDELGEQLLRAERAGIDRDQIVIDPGCGFGKSPAESYALIDRAGEFRALGCPVLIGHSRKSMYKAIDYADDGRLTPTIAGTALAADRGADVVRVHDVRENASAIRAVDGRIDPDS</sequence>
<comment type="catalytic activity">
    <reaction evidence="16">
        <text>(6S)-5,6,7,8-tetrahydrofolyl-(gamma-L-Glu)(n) + L-glutamate + ATP = (6S)-5,6,7,8-tetrahydrofolyl-(gamma-L-Glu)(n+1) + ADP + phosphate + H(+)</text>
        <dbReference type="Rhea" id="RHEA:10580"/>
        <dbReference type="Rhea" id="RHEA-COMP:14738"/>
        <dbReference type="Rhea" id="RHEA-COMP:14740"/>
        <dbReference type="ChEBI" id="CHEBI:15378"/>
        <dbReference type="ChEBI" id="CHEBI:29985"/>
        <dbReference type="ChEBI" id="CHEBI:30616"/>
        <dbReference type="ChEBI" id="CHEBI:43474"/>
        <dbReference type="ChEBI" id="CHEBI:141005"/>
        <dbReference type="ChEBI" id="CHEBI:456216"/>
        <dbReference type="EC" id="6.3.2.17"/>
    </reaction>
</comment>
<accession>A0ABD6CNS5</accession>
<dbReference type="Pfam" id="PF08245">
    <property type="entry name" value="Mur_ligase_M"/>
    <property type="match status" value="1"/>
</dbReference>
<keyword evidence="8" id="KW-0436">Ligase</keyword>
<evidence type="ECO:0000256" key="17">
    <source>
        <dbReference type="ARBA" id="ARBA00057011"/>
    </source>
</evidence>
<dbReference type="PANTHER" id="PTHR20941:SF1">
    <property type="entry name" value="FOLIC ACID SYNTHESIS PROTEIN FOL1"/>
    <property type="match status" value="1"/>
</dbReference>
<dbReference type="NCBIfam" id="TIGR01496">
    <property type="entry name" value="DHPS"/>
    <property type="match status" value="1"/>
</dbReference>
<protein>
    <recommendedName>
        <fullName evidence="19">Probable bifunctional folylpolyglutamate synthase/dihydropteroate synthase</fullName>
        <ecNumber evidence="6">2.5.1.15</ecNumber>
        <ecNumber evidence="7">6.3.2.17</ecNumber>
    </recommendedName>
</protein>
<dbReference type="NCBIfam" id="TIGR01499">
    <property type="entry name" value="folC"/>
    <property type="match status" value="1"/>
</dbReference>
<keyword evidence="15" id="KW-0511">Multifunctional enzyme</keyword>
<dbReference type="Gene3D" id="3.20.20.20">
    <property type="entry name" value="Dihydropteroate synthase-like"/>
    <property type="match status" value="1"/>
</dbReference>
<dbReference type="InterPro" id="IPR045031">
    <property type="entry name" value="DHP_synth-like"/>
</dbReference>
<evidence type="ECO:0000256" key="8">
    <source>
        <dbReference type="ARBA" id="ARBA00022598"/>
    </source>
</evidence>
<evidence type="ECO:0000256" key="16">
    <source>
        <dbReference type="ARBA" id="ARBA00047493"/>
    </source>
</evidence>
<evidence type="ECO:0000256" key="5">
    <source>
        <dbReference type="ARBA" id="ARBA00009951"/>
    </source>
</evidence>
<evidence type="ECO:0000256" key="6">
    <source>
        <dbReference type="ARBA" id="ARBA00012458"/>
    </source>
</evidence>
<dbReference type="Gene3D" id="3.40.1190.10">
    <property type="entry name" value="Mur-like, catalytic domain"/>
    <property type="match status" value="1"/>
</dbReference>
<evidence type="ECO:0000313" key="21">
    <source>
        <dbReference type="EMBL" id="MFD1599395.1"/>
    </source>
</evidence>
<keyword evidence="10" id="KW-0479">Metal-binding</keyword>
<dbReference type="RefSeq" id="WP_256420969.1">
    <property type="nucleotide sequence ID" value="NZ_JANHDI010000006.1"/>
</dbReference>
<dbReference type="InterPro" id="IPR001645">
    <property type="entry name" value="Folylpolyglutamate_synth"/>
</dbReference>
<dbReference type="SUPFAM" id="SSF51717">
    <property type="entry name" value="Dihydropteroate synthetase-like"/>
    <property type="match status" value="1"/>
</dbReference>
<comment type="pathway">
    <text evidence="3">Cofactor biosynthesis; tetrahydrofolate biosynthesis; 7,8-dihydrofolate from 2-amino-4-hydroxy-6-hydroxymethyl-7,8-dihydropteridine diphosphate and 4-aminobenzoate: step 1/2.</text>
</comment>
<comment type="similarity">
    <text evidence="5">In the C-terminal section; belongs to the DHPS family.</text>
</comment>
<comment type="function">
    <text evidence="17">Can complement an H.volcanii mutant strain that is thymidine auxotroph because it lacks the two dihydrofolate reductase genes encoded by hdrA and hdrB.</text>
</comment>
<dbReference type="Pfam" id="PF02875">
    <property type="entry name" value="Mur_ligase_C"/>
    <property type="match status" value="1"/>
</dbReference>
<evidence type="ECO:0000256" key="14">
    <source>
        <dbReference type="ARBA" id="ARBA00022909"/>
    </source>
</evidence>
<dbReference type="Proteomes" id="UP001597085">
    <property type="component" value="Unassembled WGS sequence"/>
</dbReference>
<comment type="cofactor">
    <cofactor evidence="2">
        <name>Mg(2+)</name>
        <dbReference type="ChEBI" id="CHEBI:18420"/>
    </cofactor>
</comment>
<feature type="domain" description="Pterin-binding" evidence="20">
    <location>
        <begin position="566"/>
        <end position="816"/>
    </location>
</feature>
<proteinExistence type="inferred from homology"/>
<comment type="caution">
    <text evidence="21">The sequence shown here is derived from an EMBL/GenBank/DDBJ whole genome shotgun (WGS) entry which is preliminary data.</text>
</comment>
<evidence type="ECO:0000256" key="1">
    <source>
        <dbReference type="ARBA" id="ARBA00000012"/>
    </source>
</evidence>
<keyword evidence="14" id="KW-0289">Folate biosynthesis</keyword>
<dbReference type="PROSITE" id="PS00793">
    <property type="entry name" value="DHPS_2"/>
    <property type="match status" value="1"/>
</dbReference>
<dbReference type="EC" id="2.5.1.15" evidence="6"/>
<dbReference type="CDD" id="cd00739">
    <property type="entry name" value="DHPS"/>
    <property type="match status" value="1"/>
</dbReference>
<evidence type="ECO:0000256" key="13">
    <source>
        <dbReference type="ARBA" id="ARBA00022842"/>
    </source>
</evidence>
<dbReference type="InterPro" id="IPR036615">
    <property type="entry name" value="Mur_ligase_C_dom_sf"/>
</dbReference>
<gene>
    <name evidence="21" type="primary">folP</name>
    <name evidence="21" type="ORF">ACFSBX_10555</name>
</gene>
<dbReference type="EMBL" id="JBHUDK010000009">
    <property type="protein sequence ID" value="MFD1599395.1"/>
    <property type="molecule type" value="Genomic_DNA"/>
</dbReference>
<dbReference type="GO" id="GO:0004156">
    <property type="term" value="F:dihydropteroate synthase activity"/>
    <property type="evidence" value="ECO:0007669"/>
    <property type="project" value="UniProtKB-EC"/>
</dbReference>
<dbReference type="PANTHER" id="PTHR20941">
    <property type="entry name" value="FOLATE SYNTHESIS PROTEINS"/>
    <property type="match status" value="1"/>
</dbReference>
<name>A0ABD6CNS5_9EURY</name>
<evidence type="ECO:0000256" key="3">
    <source>
        <dbReference type="ARBA" id="ARBA00004763"/>
    </source>
</evidence>
<dbReference type="SUPFAM" id="SSF53244">
    <property type="entry name" value="MurD-like peptide ligases, peptide-binding domain"/>
    <property type="match status" value="1"/>
</dbReference>
<dbReference type="InterPro" id="IPR006390">
    <property type="entry name" value="DHP_synth_dom"/>
</dbReference>
<dbReference type="EC" id="6.3.2.17" evidence="7"/>
<comment type="similarity">
    <text evidence="18">In the N-terminal section; belongs to the folylpolyglutamate synthase family.</text>
</comment>